<dbReference type="OrthoDB" id="8585936at2"/>
<dbReference type="AlphaFoldDB" id="A0A172WSI7"/>
<sequence>MHRFVLLLTFVLLPSICGAQQRVEVWTYHFSPPFILEDGEGLSRAFVDLLNNDAANNQRFRFELVKLPRKRVDIRLARERPGVLLWATPNFFTAEQAVNGKWSVPLLIDQQDFVSLPDAPFEYENPESLHNLVLGGVLGHRYEGLEADIASGAIKRQNAQGDLQNIEKLLSGRIGTLLIPRSTLLYYRKEKKLQDLYVSNTPLYQFTRHLWVADALGQAATQYLARFVDNLPENPEWQILLFHYGLQPIATVQ</sequence>
<evidence type="ECO:0000313" key="2">
    <source>
        <dbReference type="EMBL" id="ANF26413.1"/>
    </source>
</evidence>
<dbReference type="EMBL" id="CP015641">
    <property type="protein sequence ID" value="ANF26413.1"/>
    <property type="molecule type" value="Genomic_DNA"/>
</dbReference>
<accession>A0A172WSI7</accession>
<gene>
    <name evidence="2" type="ORF">PS273GM_15265</name>
</gene>
<dbReference type="SUPFAM" id="SSF53850">
    <property type="entry name" value="Periplasmic binding protein-like II"/>
    <property type="match status" value="1"/>
</dbReference>
<evidence type="ECO:0000313" key="3">
    <source>
        <dbReference type="Proteomes" id="UP000077787"/>
    </source>
</evidence>
<name>A0A172WSI7_STUST</name>
<dbReference type="RefSeq" id="WP_064481843.1">
    <property type="nucleotide sequence ID" value="NZ_CP015641.1"/>
</dbReference>
<proteinExistence type="predicted"/>
<dbReference type="Proteomes" id="UP000077787">
    <property type="component" value="Chromosome"/>
</dbReference>
<evidence type="ECO:0000256" key="1">
    <source>
        <dbReference type="SAM" id="SignalP"/>
    </source>
</evidence>
<feature type="signal peptide" evidence="1">
    <location>
        <begin position="1"/>
        <end position="19"/>
    </location>
</feature>
<protein>
    <submittedName>
        <fullName evidence="2">PAAT family amino acid ABC transporter substrate-binding protein</fullName>
    </submittedName>
</protein>
<feature type="chain" id="PRO_5008002887" evidence="1">
    <location>
        <begin position="20"/>
        <end position="253"/>
    </location>
</feature>
<keyword evidence="1" id="KW-0732">Signal</keyword>
<organism evidence="2 3">
    <name type="scientific">Stutzerimonas stutzeri</name>
    <name type="common">Pseudomonas stutzeri</name>
    <dbReference type="NCBI Taxonomy" id="316"/>
    <lineage>
        <taxon>Bacteria</taxon>
        <taxon>Pseudomonadati</taxon>
        <taxon>Pseudomonadota</taxon>
        <taxon>Gammaproteobacteria</taxon>
        <taxon>Pseudomonadales</taxon>
        <taxon>Pseudomonadaceae</taxon>
        <taxon>Stutzerimonas</taxon>
    </lineage>
</organism>
<reference evidence="2 3" key="1">
    <citation type="submission" date="2016-05" db="EMBL/GenBank/DDBJ databases">
        <title>Genome sequence of Pseudomonas stutzeri 273 and identification of the exopolysaccharide biosynthesis locus.</title>
        <authorList>
            <person name="Wu S."/>
            <person name="Sun C."/>
        </authorList>
    </citation>
    <scope>NUCLEOTIDE SEQUENCE [LARGE SCALE GENOMIC DNA]</scope>
    <source>
        <strain evidence="2 3">273</strain>
    </source>
</reference>